<evidence type="ECO:0000256" key="1">
    <source>
        <dbReference type="ARBA" id="ARBA00004571"/>
    </source>
</evidence>
<dbReference type="Gene3D" id="2.60.40.1120">
    <property type="entry name" value="Carboxypeptidase-like, regulatory domain"/>
    <property type="match status" value="1"/>
</dbReference>
<dbReference type="Pfam" id="PF13715">
    <property type="entry name" value="CarbopepD_reg_2"/>
    <property type="match status" value="1"/>
</dbReference>
<dbReference type="Gene3D" id="2.40.170.20">
    <property type="entry name" value="TonB-dependent receptor, beta-barrel domain"/>
    <property type="match status" value="1"/>
</dbReference>
<feature type="domain" description="TonB-dependent receptor plug" evidence="10">
    <location>
        <begin position="119"/>
        <end position="241"/>
    </location>
</feature>
<evidence type="ECO:0000256" key="6">
    <source>
        <dbReference type="ARBA" id="ARBA00023237"/>
    </source>
</evidence>
<keyword evidence="9" id="KW-0732">Signal</keyword>
<dbReference type="Proteomes" id="UP001595818">
    <property type="component" value="Unassembled WGS sequence"/>
</dbReference>
<feature type="region of interest" description="Disordered" evidence="8">
    <location>
        <begin position="428"/>
        <end position="447"/>
    </location>
</feature>
<dbReference type="SUPFAM" id="SSF49464">
    <property type="entry name" value="Carboxypeptidase regulatory domain-like"/>
    <property type="match status" value="1"/>
</dbReference>
<evidence type="ECO:0000313" key="11">
    <source>
        <dbReference type="EMBL" id="MFC4872556.1"/>
    </source>
</evidence>
<proteinExistence type="inferred from homology"/>
<dbReference type="InterPro" id="IPR012910">
    <property type="entry name" value="Plug_dom"/>
</dbReference>
<dbReference type="NCBIfam" id="TIGR04057">
    <property type="entry name" value="SusC_RagA_signa"/>
    <property type="match status" value="1"/>
</dbReference>
<dbReference type="InterPro" id="IPR023997">
    <property type="entry name" value="TonB-dep_OMP_SusC/RagA_CS"/>
</dbReference>
<keyword evidence="4 7" id="KW-0812">Transmembrane</keyword>
<evidence type="ECO:0000256" key="4">
    <source>
        <dbReference type="ARBA" id="ARBA00022692"/>
    </source>
</evidence>
<dbReference type="NCBIfam" id="TIGR04056">
    <property type="entry name" value="OMP_RagA_SusC"/>
    <property type="match status" value="1"/>
</dbReference>
<keyword evidence="3 7" id="KW-1134">Transmembrane beta strand</keyword>
<organism evidence="11 12">
    <name type="scientific">Negadavirga shengliensis</name>
    <dbReference type="NCBI Taxonomy" id="1389218"/>
    <lineage>
        <taxon>Bacteria</taxon>
        <taxon>Pseudomonadati</taxon>
        <taxon>Bacteroidota</taxon>
        <taxon>Cytophagia</taxon>
        <taxon>Cytophagales</taxon>
        <taxon>Cyclobacteriaceae</taxon>
        <taxon>Negadavirga</taxon>
    </lineage>
</organism>
<dbReference type="Pfam" id="PF07715">
    <property type="entry name" value="Plug"/>
    <property type="match status" value="1"/>
</dbReference>
<dbReference type="PROSITE" id="PS52016">
    <property type="entry name" value="TONB_DEPENDENT_REC_3"/>
    <property type="match status" value="1"/>
</dbReference>
<comment type="caution">
    <text evidence="11">The sequence shown here is derived from an EMBL/GenBank/DDBJ whole genome shotgun (WGS) entry which is preliminary data.</text>
</comment>
<dbReference type="InterPro" id="IPR036942">
    <property type="entry name" value="Beta-barrel_TonB_sf"/>
</dbReference>
<comment type="subcellular location">
    <subcellularLocation>
        <location evidence="1 7">Cell outer membrane</location>
        <topology evidence="1 7">Multi-pass membrane protein</topology>
    </subcellularLocation>
</comment>
<dbReference type="InterPro" id="IPR037066">
    <property type="entry name" value="Plug_dom_sf"/>
</dbReference>
<feature type="chain" id="PRO_5045535062" evidence="9">
    <location>
        <begin position="24"/>
        <end position="1048"/>
    </location>
</feature>
<evidence type="ECO:0000256" key="3">
    <source>
        <dbReference type="ARBA" id="ARBA00022452"/>
    </source>
</evidence>
<feature type="signal peptide" evidence="9">
    <location>
        <begin position="1"/>
        <end position="23"/>
    </location>
</feature>
<keyword evidence="6 7" id="KW-0998">Cell outer membrane</keyword>
<evidence type="ECO:0000256" key="8">
    <source>
        <dbReference type="SAM" id="MobiDB-lite"/>
    </source>
</evidence>
<dbReference type="EMBL" id="JBHSJJ010000006">
    <property type="protein sequence ID" value="MFC4872556.1"/>
    <property type="molecule type" value="Genomic_DNA"/>
</dbReference>
<dbReference type="Gene3D" id="2.170.130.10">
    <property type="entry name" value="TonB-dependent receptor, plug domain"/>
    <property type="match status" value="1"/>
</dbReference>
<accession>A0ABV9T214</accession>
<dbReference type="InterPro" id="IPR023996">
    <property type="entry name" value="TonB-dep_OMP_SusC/RagA"/>
</dbReference>
<protein>
    <submittedName>
        <fullName evidence="11">SusC/RagA family TonB-linked outer membrane protein</fullName>
    </submittedName>
</protein>
<reference evidence="12" key="1">
    <citation type="journal article" date="2019" name="Int. J. Syst. Evol. Microbiol.">
        <title>The Global Catalogue of Microorganisms (GCM) 10K type strain sequencing project: providing services to taxonomists for standard genome sequencing and annotation.</title>
        <authorList>
            <consortium name="The Broad Institute Genomics Platform"/>
            <consortium name="The Broad Institute Genome Sequencing Center for Infectious Disease"/>
            <person name="Wu L."/>
            <person name="Ma J."/>
        </authorList>
    </citation>
    <scope>NUCLEOTIDE SEQUENCE [LARGE SCALE GENOMIC DNA]</scope>
    <source>
        <strain evidence="12">CGMCC 4.7466</strain>
    </source>
</reference>
<gene>
    <name evidence="11" type="ORF">ACFPFU_12745</name>
</gene>
<feature type="compositionally biased region" description="Basic and acidic residues" evidence="8">
    <location>
        <begin position="428"/>
        <end position="444"/>
    </location>
</feature>
<keyword evidence="12" id="KW-1185">Reference proteome</keyword>
<comment type="similarity">
    <text evidence="7">Belongs to the TonB-dependent receptor family.</text>
</comment>
<evidence type="ECO:0000313" key="12">
    <source>
        <dbReference type="Proteomes" id="UP001595818"/>
    </source>
</evidence>
<evidence type="ECO:0000256" key="9">
    <source>
        <dbReference type="SAM" id="SignalP"/>
    </source>
</evidence>
<evidence type="ECO:0000256" key="7">
    <source>
        <dbReference type="PROSITE-ProRule" id="PRU01360"/>
    </source>
</evidence>
<evidence type="ECO:0000256" key="2">
    <source>
        <dbReference type="ARBA" id="ARBA00022448"/>
    </source>
</evidence>
<dbReference type="InterPro" id="IPR008969">
    <property type="entry name" value="CarboxyPept-like_regulatory"/>
</dbReference>
<evidence type="ECO:0000256" key="5">
    <source>
        <dbReference type="ARBA" id="ARBA00023136"/>
    </source>
</evidence>
<keyword evidence="5 7" id="KW-0472">Membrane</keyword>
<sequence length="1048" mass="115387">MKKVFLTMMAMVWLCSLQMGLQAQTRTLTGTVTGAGDGMPIPGVNVYDKGTNAGVTTDLDGNYSISVTSSSVLVFSFIGYHSQEYEAGNRSQLDVVLQEDVSDLAEVVVTALGIEKERRSLAYSISEVKGDDLIEAREINLGDQLQGRIAGVNVSNIGSGVAGSSRVVIRGNTSLTGNNQPLYVIDGVPMDNSQLGSAGMWGGVDWGDGLSSLNPDDIESLSVLKGNTAAALYGSRASNGVVLITTKKGTKRQGIGVEVNSQYTAERIFNLFDFQQEYGHGSAGMKPTNAGQGREFGGISWGARLDGSPVYQFDGVERPYSYAGDNFNRFYRTGSTLTNTVALTGGNDKQTFRFSMSDLRNEAITPNSGMDRQTATLSTNANYVEKLTLSAKLQYTRENVRNRARLSDSPGNSNATLAILPPNINVDDLRGDPDKLGARPDNGRELQYNDNTFSQNPWWAAYQFENSNVRDRIIGSALARYDFTDWLYAQARVGMDWYTSRRRSLEPYGTAYRQLGALNEEQIRVREINTEYIIGAQKEFGDFNVNAFFGGNMMERSYENLGARAENFNVPFLHSIINGSNQSIIFDFNQEGINSIFGSTEFSYKNLLFLNVTARNDWFSTLPVDSNSILYPSVGGSFVFSDAFMLPSWISFGKVRGSWAEVGGGANPYQLALNYSLVGQGHMGAALGRIDQTSVPNSMLQPLTAGEFEVGFDIRFLDDRFGIDYAYYDRTTRNDIIQTTIPNASGFGQATVNVGEVSNRGHEVLFTANVIESQDFSWSSNLNLSYNINNVESLFEDSRVLSVDEARTGGAFIQHRIPYTDQNGVFMPGGYSVIMGRKHQRINGQKVYDENGLPLFTDDLHYLGSGISPWAGGWNNSFRIKNVSVGMLFDFKFGGSIYSGTNARAYATGNHKETLEGREDGLVVSGVDGNGEERTWNIAARDQSLQGITTVQDYYGRMAEITENFVYDSDFVKLRQVSIGYNIPTRLLDRTPITGMNVSLIARNLLLLYSKVDNIDPESTFNSLNGQGIEYYGVPQTRSYGFNISMKF</sequence>
<evidence type="ECO:0000259" key="10">
    <source>
        <dbReference type="Pfam" id="PF07715"/>
    </source>
</evidence>
<dbReference type="InterPro" id="IPR039426">
    <property type="entry name" value="TonB-dep_rcpt-like"/>
</dbReference>
<keyword evidence="2 7" id="KW-0813">Transport</keyword>
<name>A0ABV9T214_9BACT</name>
<dbReference type="SUPFAM" id="SSF56935">
    <property type="entry name" value="Porins"/>
    <property type="match status" value="1"/>
</dbReference>
<dbReference type="RefSeq" id="WP_377065046.1">
    <property type="nucleotide sequence ID" value="NZ_JBHSJJ010000006.1"/>
</dbReference>